<gene>
    <name evidence="2" type="ORF">GCM10022252_49860</name>
</gene>
<organism evidence="2 3">
    <name type="scientific">Streptosporangium oxazolinicum</name>
    <dbReference type="NCBI Taxonomy" id="909287"/>
    <lineage>
        <taxon>Bacteria</taxon>
        <taxon>Bacillati</taxon>
        <taxon>Actinomycetota</taxon>
        <taxon>Actinomycetes</taxon>
        <taxon>Streptosporangiales</taxon>
        <taxon>Streptosporangiaceae</taxon>
        <taxon>Streptosporangium</taxon>
    </lineage>
</organism>
<accession>A0ABP8B646</accession>
<evidence type="ECO:0000313" key="3">
    <source>
        <dbReference type="Proteomes" id="UP001501251"/>
    </source>
</evidence>
<keyword evidence="3" id="KW-1185">Reference proteome</keyword>
<proteinExistence type="predicted"/>
<feature type="region of interest" description="Disordered" evidence="1">
    <location>
        <begin position="1"/>
        <end position="20"/>
    </location>
</feature>
<dbReference type="EMBL" id="BAABAQ010000009">
    <property type="protein sequence ID" value="GAA4198830.1"/>
    <property type="molecule type" value="Genomic_DNA"/>
</dbReference>
<name>A0ABP8B646_9ACTN</name>
<evidence type="ECO:0000313" key="2">
    <source>
        <dbReference type="EMBL" id="GAA4198830.1"/>
    </source>
</evidence>
<reference evidence="3" key="1">
    <citation type="journal article" date="2019" name="Int. J. Syst. Evol. Microbiol.">
        <title>The Global Catalogue of Microorganisms (GCM) 10K type strain sequencing project: providing services to taxonomists for standard genome sequencing and annotation.</title>
        <authorList>
            <consortium name="The Broad Institute Genomics Platform"/>
            <consortium name="The Broad Institute Genome Sequencing Center for Infectious Disease"/>
            <person name="Wu L."/>
            <person name="Ma J."/>
        </authorList>
    </citation>
    <scope>NUCLEOTIDE SEQUENCE [LARGE SCALE GENOMIC DNA]</scope>
    <source>
        <strain evidence="3">JCM 17388</strain>
    </source>
</reference>
<protein>
    <submittedName>
        <fullName evidence="2">Uncharacterized protein</fullName>
    </submittedName>
</protein>
<sequence>MTEARAGGQEGDERASLAEQGLPEGLSNLARLVRAQGIRTSIIHCVGLRLYGDRPDPFPRSDRFELVAHSRGGWEIATVTMGDRSGCFMVSLPTVAVGCQQVNADQPHAVVDLILAALPKETA</sequence>
<evidence type="ECO:0000256" key="1">
    <source>
        <dbReference type="SAM" id="MobiDB-lite"/>
    </source>
</evidence>
<comment type="caution">
    <text evidence="2">The sequence shown here is derived from an EMBL/GenBank/DDBJ whole genome shotgun (WGS) entry which is preliminary data.</text>
</comment>
<dbReference type="Proteomes" id="UP001501251">
    <property type="component" value="Unassembled WGS sequence"/>
</dbReference>